<evidence type="ECO:0000256" key="1">
    <source>
        <dbReference type="SAM" id="SignalP"/>
    </source>
</evidence>
<proteinExistence type="predicted"/>
<dbReference type="EMBL" id="JAPIUZ010000001">
    <property type="protein sequence ID" value="MCX2562920.1"/>
    <property type="molecule type" value="Genomic_DNA"/>
</dbReference>
<dbReference type="RefSeq" id="WP_173559981.1">
    <property type="nucleotide sequence ID" value="NZ_JAERKZ010000012.1"/>
</dbReference>
<feature type="chain" id="PRO_5046114370" evidence="1">
    <location>
        <begin position="28"/>
        <end position="133"/>
    </location>
</feature>
<dbReference type="Proteomes" id="UP001301152">
    <property type="component" value="Unassembled WGS sequence"/>
</dbReference>
<accession>A0ABT3QCC4</accession>
<keyword evidence="3" id="KW-1185">Reference proteome</keyword>
<sequence>MTKFISPSSAGILCKGFAFLLFGGVFAAGDVLAQPASAASAPVAARPYRQCNLTAGQQSFCGGLYSGTAIIRSQGAYRKCDLSVGQVSFCGGPYTGKAVIREQGIYRECDLSVGQRLFCRAPYTGYTVTASAP</sequence>
<keyword evidence="1" id="KW-0732">Signal</keyword>
<comment type="caution">
    <text evidence="2">The sequence shown here is derived from an EMBL/GenBank/DDBJ whole genome shotgun (WGS) entry which is preliminary data.</text>
</comment>
<name>A0ABT3QCC4_9PROT</name>
<feature type="signal peptide" evidence="1">
    <location>
        <begin position="1"/>
        <end position="27"/>
    </location>
</feature>
<gene>
    <name evidence="2" type="ORF">OQ497_02890</name>
</gene>
<evidence type="ECO:0000313" key="2">
    <source>
        <dbReference type="EMBL" id="MCX2562920.1"/>
    </source>
</evidence>
<protein>
    <submittedName>
        <fullName evidence="2">Uncharacterized protein</fullName>
    </submittedName>
</protein>
<organism evidence="2 3">
    <name type="scientific">Acetobacter thailandicus</name>
    <dbReference type="NCBI Taxonomy" id="1502842"/>
    <lineage>
        <taxon>Bacteria</taxon>
        <taxon>Pseudomonadati</taxon>
        <taxon>Pseudomonadota</taxon>
        <taxon>Alphaproteobacteria</taxon>
        <taxon>Acetobacterales</taxon>
        <taxon>Acetobacteraceae</taxon>
        <taxon>Acetobacter</taxon>
    </lineage>
</organism>
<reference evidence="2 3" key="1">
    <citation type="submission" date="2022-11" db="EMBL/GenBank/DDBJ databases">
        <title>Genome sequencing of Acetobacter type strain.</title>
        <authorList>
            <person name="Heo J."/>
            <person name="Lee D."/>
            <person name="Han B.-H."/>
            <person name="Hong S.-B."/>
            <person name="Kwon S.-W."/>
        </authorList>
    </citation>
    <scope>NUCLEOTIDE SEQUENCE [LARGE SCALE GENOMIC DNA]</scope>
    <source>
        <strain evidence="2 3">KACC 21253</strain>
    </source>
</reference>
<evidence type="ECO:0000313" key="3">
    <source>
        <dbReference type="Proteomes" id="UP001301152"/>
    </source>
</evidence>